<keyword evidence="6 12" id="KW-0472">Membrane</keyword>
<dbReference type="PROSITE" id="PS50262">
    <property type="entry name" value="G_PROTEIN_RECEP_F1_2"/>
    <property type="match status" value="1"/>
</dbReference>
<keyword evidence="7" id="KW-1015">Disulfide bond</keyword>
<evidence type="ECO:0000256" key="12">
    <source>
        <dbReference type="SAM" id="Phobius"/>
    </source>
</evidence>
<feature type="compositionally biased region" description="Low complexity" evidence="11">
    <location>
        <begin position="489"/>
        <end position="498"/>
    </location>
</feature>
<evidence type="ECO:0000256" key="3">
    <source>
        <dbReference type="ARBA" id="ARBA00022692"/>
    </source>
</evidence>
<organism evidence="14 15">
    <name type="scientific">Paralvinella palmiformis</name>
    <dbReference type="NCBI Taxonomy" id="53620"/>
    <lineage>
        <taxon>Eukaryota</taxon>
        <taxon>Metazoa</taxon>
        <taxon>Spiralia</taxon>
        <taxon>Lophotrochozoa</taxon>
        <taxon>Annelida</taxon>
        <taxon>Polychaeta</taxon>
        <taxon>Sedentaria</taxon>
        <taxon>Canalipalpata</taxon>
        <taxon>Terebellida</taxon>
        <taxon>Terebelliformia</taxon>
        <taxon>Alvinellidae</taxon>
        <taxon>Paralvinella</taxon>
    </lineage>
</organism>
<evidence type="ECO:0000256" key="4">
    <source>
        <dbReference type="ARBA" id="ARBA00022989"/>
    </source>
</evidence>
<keyword evidence="9 10" id="KW-0807">Transducer</keyword>
<proteinExistence type="inferred from homology"/>
<feature type="transmembrane region" description="Helical" evidence="12">
    <location>
        <begin position="709"/>
        <end position="731"/>
    </location>
</feature>
<reference evidence="14" key="1">
    <citation type="journal article" date="2023" name="Mol. Biol. Evol.">
        <title>Third-Generation Sequencing Reveals the Adaptive Role of the Epigenome in Three Deep-Sea Polychaetes.</title>
        <authorList>
            <person name="Perez M."/>
            <person name="Aroh O."/>
            <person name="Sun Y."/>
            <person name="Lan Y."/>
            <person name="Juniper S.K."/>
            <person name="Young C.R."/>
            <person name="Angers B."/>
            <person name="Qian P.Y."/>
        </authorList>
    </citation>
    <scope>NUCLEOTIDE SEQUENCE</scope>
    <source>
        <strain evidence="14">P08H-3</strain>
    </source>
</reference>
<evidence type="ECO:0000313" key="14">
    <source>
        <dbReference type="EMBL" id="KAK2143617.1"/>
    </source>
</evidence>
<dbReference type="PROSITE" id="PS00237">
    <property type="entry name" value="G_PROTEIN_RECEP_F1_1"/>
    <property type="match status" value="1"/>
</dbReference>
<dbReference type="InterPro" id="IPR017452">
    <property type="entry name" value="GPCR_Rhodpsn_7TM"/>
</dbReference>
<comment type="similarity">
    <text evidence="10">Belongs to the G-protein coupled receptor 1 family.</text>
</comment>
<evidence type="ECO:0000256" key="8">
    <source>
        <dbReference type="ARBA" id="ARBA00023170"/>
    </source>
</evidence>
<keyword evidence="4 12" id="KW-1133">Transmembrane helix</keyword>
<sequence length="801" mass="87782">MLCTSSIMHMCVISIDRYICIKNPLKTRITSKHKVALKIGVVWLIGLAISSPIIVLGVYRPEDLLSSDLQCGIFNRYFVIYGSLAAFFIPLLLMLATYSMTIHILRKKVCTGRRQDGGGLRRMVSQRVRRMSHVPITPRIRQRMARRGERRERFEAGTAAELEPLNKMDASTDEGTDCRPTNKNSYIFSALYTAAQGLALPVYQPIEGVVHGKGKTGRADVIDGTTSKEKRRSPEGTTNSTAQPTKYQRVPGIVCTNVSSDDMSLLSSCGSMNSELAPDTLKTRHPGDSGSSIDTGSRGMNCACAEHDEDYRSAEHRDMLCPNSSLMPGTSPKRCLLIRCQDDWDTGEETNVAEYLEEYGSGIRDTCSGSDSPENVGGGPKSDPSQDRLDLCQDRRSSRVVANDGFHFGENCIVKYDKPPERILNVLGKTVGGGVSPPGGVICTPPPRIVTNPNISPTTSTGNVSQTSWTVNTSQASLQGDERHGSLETSMPSSMSSTAQPLMTTLDYEGSQPKLHTSLPTVPPVITINGEDIQSTGSLNVPSSVKDIKRLSCPNTKDETWKAASKPKKKSSAWSRLSHPDTSLGSLLEPLRKRSWARFSQPNVSSGHRHLSESGCGTSTAEEGSNVAGPPRFKTLVKKHSAAFRVVAILTQKRENLKKKEMRTVKTEQKAVKVLGTMFCLFVLCWAPFFSLNLALGICYQSCSVQPTVFVVCLWLGYVSSILNPIIYTVFNKSFKETFANLLLCRYCRGEVTHSSRSNSLRLKNRLNVVGRTGELCEETKCAGAGDDTEMARLNNGRVHV</sequence>
<keyword evidence="8 10" id="KW-0675">Receptor</keyword>
<evidence type="ECO:0000256" key="11">
    <source>
        <dbReference type="SAM" id="MobiDB-lite"/>
    </source>
</evidence>
<dbReference type="Gene3D" id="1.20.1070.10">
    <property type="entry name" value="Rhodopsin 7-helix transmembrane proteins"/>
    <property type="match status" value="2"/>
</dbReference>
<dbReference type="GO" id="GO:0001591">
    <property type="term" value="F:dopamine neurotransmitter receptor activity, coupled via Gi/Go"/>
    <property type="evidence" value="ECO:0007669"/>
    <property type="project" value="TreeGrafter"/>
</dbReference>
<evidence type="ECO:0000256" key="5">
    <source>
        <dbReference type="ARBA" id="ARBA00023040"/>
    </source>
</evidence>
<gene>
    <name evidence="14" type="ORF">LSH36_825g00003</name>
</gene>
<evidence type="ECO:0000259" key="13">
    <source>
        <dbReference type="PROSITE" id="PS50262"/>
    </source>
</evidence>
<feature type="region of interest" description="Disordered" evidence="11">
    <location>
        <begin position="212"/>
        <end position="246"/>
    </location>
</feature>
<evidence type="ECO:0000256" key="10">
    <source>
        <dbReference type="RuleBase" id="RU000688"/>
    </source>
</evidence>
<keyword evidence="15" id="KW-1185">Reference proteome</keyword>
<dbReference type="PRINTS" id="PR00237">
    <property type="entry name" value="GPCRRHODOPSN"/>
</dbReference>
<comment type="caution">
    <text evidence="14">The sequence shown here is derived from an EMBL/GenBank/DDBJ whole genome shotgun (WGS) entry which is preliminary data.</text>
</comment>
<feature type="transmembrane region" description="Helical" evidence="12">
    <location>
        <begin position="671"/>
        <end position="689"/>
    </location>
</feature>
<feature type="region of interest" description="Disordered" evidence="11">
    <location>
        <begin position="600"/>
        <end position="626"/>
    </location>
</feature>
<feature type="transmembrane region" description="Helical" evidence="12">
    <location>
        <begin position="78"/>
        <end position="98"/>
    </location>
</feature>
<dbReference type="Pfam" id="PF00001">
    <property type="entry name" value="7tm_1"/>
    <property type="match status" value="2"/>
</dbReference>
<feature type="compositionally biased region" description="Basic and acidic residues" evidence="11">
    <location>
        <begin position="146"/>
        <end position="155"/>
    </location>
</feature>
<keyword evidence="3 10" id="KW-0812">Transmembrane</keyword>
<keyword evidence="2" id="KW-1003">Cell membrane</keyword>
<feature type="compositionally biased region" description="Basic and acidic residues" evidence="11">
    <location>
        <begin position="217"/>
        <end position="234"/>
    </location>
</feature>
<feature type="domain" description="G-protein coupled receptors family 1 profile" evidence="13">
    <location>
        <begin position="1"/>
        <end position="728"/>
    </location>
</feature>
<name>A0AAD9MS05_9ANNE</name>
<dbReference type="GO" id="GO:0045202">
    <property type="term" value="C:synapse"/>
    <property type="evidence" value="ECO:0007669"/>
    <property type="project" value="GOC"/>
</dbReference>
<evidence type="ECO:0000313" key="15">
    <source>
        <dbReference type="Proteomes" id="UP001208570"/>
    </source>
</evidence>
<evidence type="ECO:0000256" key="6">
    <source>
        <dbReference type="ARBA" id="ARBA00023136"/>
    </source>
</evidence>
<feature type="compositionally biased region" description="Polar residues" evidence="11">
    <location>
        <begin position="235"/>
        <end position="246"/>
    </location>
</feature>
<evidence type="ECO:0000256" key="1">
    <source>
        <dbReference type="ARBA" id="ARBA00004651"/>
    </source>
</evidence>
<evidence type="ECO:0000256" key="2">
    <source>
        <dbReference type="ARBA" id="ARBA00022475"/>
    </source>
</evidence>
<dbReference type="SUPFAM" id="SSF81321">
    <property type="entry name" value="Family A G protein-coupled receptor-like"/>
    <property type="match status" value="2"/>
</dbReference>
<feature type="region of interest" description="Disordered" evidence="11">
    <location>
        <begin position="475"/>
        <end position="498"/>
    </location>
</feature>
<protein>
    <recommendedName>
        <fullName evidence="13">G-protein coupled receptors family 1 profile domain-containing protein</fullName>
    </recommendedName>
</protein>
<feature type="transmembrane region" description="Helical" evidence="12">
    <location>
        <begin position="35"/>
        <end position="58"/>
    </location>
</feature>
<evidence type="ECO:0000256" key="9">
    <source>
        <dbReference type="ARBA" id="ARBA00023224"/>
    </source>
</evidence>
<dbReference type="PANTHER" id="PTHR24248">
    <property type="entry name" value="ADRENERGIC RECEPTOR-RELATED G-PROTEIN COUPLED RECEPTOR"/>
    <property type="match status" value="1"/>
</dbReference>
<feature type="region of interest" description="Disordered" evidence="11">
    <location>
        <begin position="363"/>
        <end position="389"/>
    </location>
</feature>
<comment type="subcellular location">
    <subcellularLocation>
        <location evidence="1">Cell membrane</location>
        <topology evidence="1">Multi-pass membrane protein</topology>
    </subcellularLocation>
</comment>
<keyword evidence="5 10" id="KW-0297">G-protein coupled receptor</keyword>
<dbReference type="AlphaFoldDB" id="A0AAD9MS05"/>
<dbReference type="Proteomes" id="UP001208570">
    <property type="component" value="Unassembled WGS sequence"/>
</dbReference>
<feature type="region of interest" description="Disordered" evidence="11">
    <location>
        <begin position="556"/>
        <end position="579"/>
    </location>
</feature>
<dbReference type="EMBL" id="JAODUP010000825">
    <property type="protein sequence ID" value="KAK2143617.1"/>
    <property type="molecule type" value="Genomic_DNA"/>
</dbReference>
<accession>A0AAD9MS05</accession>
<dbReference type="InterPro" id="IPR000276">
    <property type="entry name" value="GPCR_Rhodpsn"/>
</dbReference>
<feature type="region of interest" description="Disordered" evidence="11">
    <location>
        <begin position="145"/>
        <end position="179"/>
    </location>
</feature>
<evidence type="ECO:0000256" key="7">
    <source>
        <dbReference type="ARBA" id="ARBA00023157"/>
    </source>
</evidence>
<dbReference type="GO" id="GO:0005886">
    <property type="term" value="C:plasma membrane"/>
    <property type="evidence" value="ECO:0007669"/>
    <property type="project" value="UniProtKB-SubCell"/>
</dbReference>
<dbReference type="PANTHER" id="PTHR24248:SF125">
    <property type="entry name" value="DOPAMINE D2-LIKE RECEPTOR"/>
    <property type="match status" value="1"/>
</dbReference>
<dbReference type="GO" id="GO:0004930">
    <property type="term" value="F:G protein-coupled receptor activity"/>
    <property type="evidence" value="ECO:0007669"/>
    <property type="project" value="UniProtKB-KW"/>
</dbReference>